<comment type="function">
    <text evidence="6">Bidirectionally degrades single-stranded DNA into large acid-insoluble oligonucleotides, which are then degraded further into small acid-soluble oligonucleotides.</text>
</comment>
<dbReference type="PANTHER" id="PTHR34137:SF1">
    <property type="entry name" value="EXODEOXYRIBONUCLEASE 7 SMALL SUBUNIT"/>
    <property type="match status" value="1"/>
</dbReference>
<evidence type="ECO:0000256" key="2">
    <source>
        <dbReference type="ARBA" id="ARBA00022490"/>
    </source>
</evidence>
<name>A0A9D1HEW1_9FIRM</name>
<protein>
    <recommendedName>
        <fullName evidence="6">Exodeoxyribonuclease 7 small subunit</fullName>
        <ecNumber evidence="6">3.1.11.6</ecNumber>
    </recommendedName>
    <alternativeName>
        <fullName evidence="6">Exodeoxyribonuclease VII small subunit</fullName>
        <shortName evidence="6">Exonuclease VII small subunit</shortName>
    </alternativeName>
</protein>
<comment type="subunit">
    <text evidence="6">Heterooligomer composed of large and small subunits.</text>
</comment>
<dbReference type="Pfam" id="PF02609">
    <property type="entry name" value="Exonuc_VII_S"/>
    <property type="match status" value="1"/>
</dbReference>
<comment type="catalytic activity">
    <reaction evidence="6">
        <text>Exonucleolytic cleavage in either 5'- to 3'- or 3'- to 5'-direction to yield nucleoside 5'-phosphates.</text>
        <dbReference type="EC" id="3.1.11.6"/>
    </reaction>
</comment>
<dbReference type="EC" id="3.1.11.6" evidence="6"/>
<dbReference type="Proteomes" id="UP000824164">
    <property type="component" value="Unassembled WGS sequence"/>
</dbReference>
<dbReference type="GO" id="GO:0006308">
    <property type="term" value="P:DNA catabolic process"/>
    <property type="evidence" value="ECO:0007669"/>
    <property type="project" value="UniProtKB-UniRule"/>
</dbReference>
<dbReference type="Gene3D" id="1.10.287.1040">
    <property type="entry name" value="Exonuclease VII, small subunit"/>
    <property type="match status" value="1"/>
</dbReference>
<keyword evidence="2 6" id="KW-0963">Cytoplasm</keyword>
<dbReference type="EMBL" id="DVLT01000014">
    <property type="protein sequence ID" value="HIU02036.1"/>
    <property type="molecule type" value="Genomic_DNA"/>
</dbReference>
<evidence type="ECO:0000256" key="4">
    <source>
        <dbReference type="ARBA" id="ARBA00022801"/>
    </source>
</evidence>
<dbReference type="SUPFAM" id="SSF116842">
    <property type="entry name" value="XseB-like"/>
    <property type="match status" value="1"/>
</dbReference>
<keyword evidence="5 6" id="KW-0269">Exonuclease</keyword>
<dbReference type="GO" id="GO:0009318">
    <property type="term" value="C:exodeoxyribonuclease VII complex"/>
    <property type="evidence" value="ECO:0007669"/>
    <property type="project" value="UniProtKB-UniRule"/>
</dbReference>
<evidence type="ECO:0000256" key="1">
    <source>
        <dbReference type="ARBA" id="ARBA00009998"/>
    </source>
</evidence>
<evidence type="ECO:0000313" key="8">
    <source>
        <dbReference type="EMBL" id="HIU02036.1"/>
    </source>
</evidence>
<comment type="subcellular location">
    <subcellularLocation>
        <location evidence="6">Cytoplasm</location>
    </subcellularLocation>
</comment>
<keyword evidence="3 6" id="KW-0540">Nuclease</keyword>
<organism evidence="8 9">
    <name type="scientific">Candidatus Onthocola gallistercoris</name>
    <dbReference type="NCBI Taxonomy" id="2840876"/>
    <lineage>
        <taxon>Bacteria</taxon>
        <taxon>Bacillati</taxon>
        <taxon>Bacillota</taxon>
        <taxon>Bacilli</taxon>
        <taxon>Candidatus Onthocola</taxon>
    </lineage>
</organism>
<evidence type="ECO:0000256" key="5">
    <source>
        <dbReference type="ARBA" id="ARBA00022839"/>
    </source>
</evidence>
<dbReference type="AlphaFoldDB" id="A0A9D1HEW1"/>
<keyword evidence="4 6" id="KW-0378">Hydrolase</keyword>
<evidence type="ECO:0000256" key="7">
    <source>
        <dbReference type="SAM" id="Coils"/>
    </source>
</evidence>
<accession>A0A9D1HEW1</accession>
<reference evidence="8" key="2">
    <citation type="journal article" date="2021" name="PeerJ">
        <title>Extensive microbial diversity within the chicken gut microbiome revealed by metagenomics and culture.</title>
        <authorList>
            <person name="Gilroy R."/>
            <person name="Ravi A."/>
            <person name="Getino M."/>
            <person name="Pursley I."/>
            <person name="Horton D.L."/>
            <person name="Alikhan N.F."/>
            <person name="Baker D."/>
            <person name="Gharbi K."/>
            <person name="Hall N."/>
            <person name="Watson M."/>
            <person name="Adriaenssens E.M."/>
            <person name="Foster-Nyarko E."/>
            <person name="Jarju S."/>
            <person name="Secka A."/>
            <person name="Antonio M."/>
            <person name="Oren A."/>
            <person name="Chaudhuri R.R."/>
            <person name="La Ragione R."/>
            <person name="Hildebrand F."/>
            <person name="Pallen M.J."/>
        </authorList>
    </citation>
    <scope>NUCLEOTIDE SEQUENCE</scope>
    <source>
        <strain evidence="8">CHK187-14744</strain>
    </source>
</reference>
<dbReference type="GO" id="GO:0005829">
    <property type="term" value="C:cytosol"/>
    <property type="evidence" value="ECO:0007669"/>
    <property type="project" value="TreeGrafter"/>
</dbReference>
<reference evidence="8" key="1">
    <citation type="submission" date="2020-10" db="EMBL/GenBank/DDBJ databases">
        <authorList>
            <person name="Gilroy R."/>
        </authorList>
    </citation>
    <scope>NUCLEOTIDE SEQUENCE</scope>
    <source>
        <strain evidence="8">CHK187-14744</strain>
    </source>
</reference>
<dbReference type="NCBIfam" id="TIGR01280">
    <property type="entry name" value="xseB"/>
    <property type="match status" value="1"/>
</dbReference>
<dbReference type="InterPro" id="IPR037004">
    <property type="entry name" value="Exonuc_VII_ssu_sf"/>
</dbReference>
<gene>
    <name evidence="6 8" type="primary">xseB</name>
    <name evidence="8" type="ORF">IAB63_02150</name>
</gene>
<dbReference type="HAMAP" id="MF_00337">
    <property type="entry name" value="Exonuc_7_S"/>
    <property type="match status" value="1"/>
</dbReference>
<comment type="caution">
    <text evidence="8">The sequence shown here is derived from an EMBL/GenBank/DDBJ whole genome shotgun (WGS) entry which is preliminary data.</text>
</comment>
<comment type="similarity">
    <text evidence="1 6">Belongs to the XseB family.</text>
</comment>
<dbReference type="GO" id="GO:0008855">
    <property type="term" value="F:exodeoxyribonuclease VII activity"/>
    <property type="evidence" value="ECO:0007669"/>
    <property type="project" value="UniProtKB-UniRule"/>
</dbReference>
<dbReference type="PANTHER" id="PTHR34137">
    <property type="entry name" value="EXODEOXYRIBONUCLEASE 7 SMALL SUBUNIT"/>
    <property type="match status" value="1"/>
</dbReference>
<evidence type="ECO:0000256" key="3">
    <source>
        <dbReference type="ARBA" id="ARBA00022722"/>
    </source>
</evidence>
<evidence type="ECO:0000313" key="9">
    <source>
        <dbReference type="Proteomes" id="UP000824164"/>
    </source>
</evidence>
<proteinExistence type="inferred from homology"/>
<evidence type="ECO:0000256" key="6">
    <source>
        <dbReference type="HAMAP-Rule" id="MF_00337"/>
    </source>
</evidence>
<feature type="coiled-coil region" evidence="7">
    <location>
        <begin position="22"/>
        <end position="49"/>
    </location>
</feature>
<dbReference type="InterPro" id="IPR003761">
    <property type="entry name" value="Exonuc_VII_S"/>
</dbReference>
<sequence>MRDRTGKNRAGQVKEDKKVAKAKSLETAFEELDALIEQMENKDTSLEESFKIYSSGMKLVQYCNDALDKVEKKMIVLEQEKEDE</sequence>
<keyword evidence="7" id="KW-0175">Coiled coil</keyword>